<feature type="transmembrane region" description="Helical" evidence="3">
    <location>
        <begin position="599"/>
        <end position="616"/>
    </location>
</feature>
<dbReference type="InterPro" id="IPR036259">
    <property type="entry name" value="MFS_trans_sf"/>
</dbReference>
<feature type="transmembrane region" description="Helical" evidence="3">
    <location>
        <begin position="510"/>
        <end position="528"/>
    </location>
</feature>
<feature type="transmembrane region" description="Helical" evidence="3">
    <location>
        <begin position="288"/>
        <end position="306"/>
    </location>
</feature>
<feature type="transmembrane region" description="Helical" evidence="3">
    <location>
        <begin position="327"/>
        <end position="344"/>
    </location>
</feature>
<feature type="transmembrane region" description="Helical" evidence="3">
    <location>
        <begin position="87"/>
        <end position="106"/>
    </location>
</feature>
<dbReference type="RefSeq" id="WP_229687831.1">
    <property type="nucleotide sequence ID" value="NZ_BMIB01000002.1"/>
</dbReference>
<gene>
    <name evidence="4" type="ORF">GCM10011379_23520</name>
</gene>
<feature type="transmembrane region" description="Helical" evidence="3">
    <location>
        <begin position="534"/>
        <end position="556"/>
    </location>
</feature>
<reference evidence="4" key="2">
    <citation type="submission" date="2020-09" db="EMBL/GenBank/DDBJ databases">
        <authorList>
            <person name="Sun Q."/>
            <person name="Zhou Y."/>
        </authorList>
    </citation>
    <scope>NUCLEOTIDE SEQUENCE</scope>
    <source>
        <strain evidence="4">CGMCC 1.15290</strain>
    </source>
</reference>
<keyword evidence="3" id="KW-0812">Transmembrane</keyword>
<accession>A0A917J0V4</accession>
<evidence type="ECO:0000313" key="5">
    <source>
        <dbReference type="Proteomes" id="UP000627292"/>
    </source>
</evidence>
<dbReference type="AlphaFoldDB" id="A0A917J0V4"/>
<keyword evidence="5" id="KW-1185">Reference proteome</keyword>
<dbReference type="PANTHER" id="PTHR43702">
    <property type="entry name" value="L-FUCOSE-PROTON SYMPORTER"/>
    <property type="match status" value="1"/>
</dbReference>
<dbReference type="Gene3D" id="1.20.1250.20">
    <property type="entry name" value="MFS general substrate transporter like domains"/>
    <property type="match status" value="3"/>
</dbReference>
<evidence type="ECO:0000256" key="1">
    <source>
        <dbReference type="ARBA" id="ARBA00004429"/>
    </source>
</evidence>
<evidence type="ECO:0000256" key="2">
    <source>
        <dbReference type="ARBA" id="ARBA00022475"/>
    </source>
</evidence>
<evidence type="ECO:0000256" key="3">
    <source>
        <dbReference type="SAM" id="Phobius"/>
    </source>
</evidence>
<organism evidence="4 5">
    <name type="scientific">Filimonas zeae</name>
    <dbReference type="NCBI Taxonomy" id="1737353"/>
    <lineage>
        <taxon>Bacteria</taxon>
        <taxon>Pseudomonadati</taxon>
        <taxon>Bacteroidota</taxon>
        <taxon>Chitinophagia</taxon>
        <taxon>Chitinophagales</taxon>
        <taxon>Chitinophagaceae</taxon>
        <taxon>Filimonas</taxon>
    </lineage>
</organism>
<dbReference type="PANTHER" id="PTHR43702:SF3">
    <property type="entry name" value="PROTEIN TSGA"/>
    <property type="match status" value="1"/>
</dbReference>
<evidence type="ECO:0000313" key="4">
    <source>
        <dbReference type="EMBL" id="GGH67821.1"/>
    </source>
</evidence>
<reference evidence="4" key="1">
    <citation type="journal article" date="2014" name="Int. J. Syst. Evol. Microbiol.">
        <title>Complete genome sequence of Corynebacterium casei LMG S-19264T (=DSM 44701T), isolated from a smear-ripened cheese.</title>
        <authorList>
            <consortium name="US DOE Joint Genome Institute (JGI-PGF)"/>
            <person name="Walter F."/>
            <person name="Albersmeier A."/>
            <person name="Kalinowski J."/>
            <person name="Ruckert C."/>
        </authorList>
    </citation>
    <scope>NUCLEOTIDE SEQUENCE</scope>
    <source>
        <strain evidence="4">CGMCC 1.15290</strain>
    </source>
</reference>
<dbReference type="Proteomes" id="UP000627292">
    <property type="component" value="Unassembled WGS sequence"/>
</dbReference>
<proteinExistence type="predicted"/>
<evidence type="ECO:0008006" key="6">
    <source>
        <dbReference type="Google" id="ProtNLM"/>
    </source>
</evidence>
<sequence length="635" mass="67594">MNLASSQKTNGGALATLVLVFFFWGFIAASNSIFIPFCKTFFNLTQFESQLIGTAFYGAYFIGSLVLYIISEARGKDLLNKIGYKKGIILGLVISIVGALLMIPAVSNENLQPIEQHVAKVQKLKKDQKVTTADKAVTLKKEETGYSITVANNAEGQPHIANTAITSNLNEPFHVAEKDKSGKLTATFSDNKVSAIVQALKGEQIAFGNFPFILLALFIIALGFSLQQTCAQPFALMLGDPATGATRLNLGGSVNSFGTTVGPIIVSFFLFGTVSSSVEGTSVSSIKTLYMIVAGVFALVAIIFAVSKLPDGKNDTAFEKAPKASRSLMWLTGLVIAIILIGQFTEVSKLALLIAIIVGVVAILFASNGAAVKNPEGWGAMKYPQLIYGMIGIFVYVGVEVTIDNNFGALLHIPGYLTAEGLDESQISRYVSLYWGSLMIGRWTGAISVFNLSATGKKIATIVVPFIAFAVVLYVNRLNGSDVSDLYGYVVCIAIIIAAFFYGQDKPVKTLLTVSLLATAAMLIGIFTNGIVSVYAFIAGGLCCSVIWSCVFALGVAGLGKYTSQGSAFLIMMILGGAVIPPFQGVLGDFSSIGMHRSYYVAAAGFAFLAFLALKLRGVLKAQGLDFDQQIEKSH</sequence>
<keyword evidence="3" id="KW-0472">Membrane</keyword>
<dbReference type="SUPFAM" id="SSF103473">
    <property type="entry name" value="MFS general substrate transporter"/>
    <property type="match status" value="1"/>
</dbReference>
<feature type="transmembrane region" description="Helical" evidence="3">
    <location>
        <begin position="205"/>
        <end position="226"/>
    </location>
</feature>
<feature type="transmembrane region" description="Helical" evidence="3">
    <location>
        <begin position="433"/>
        <end position="452"/>
    </location>
</feature>
<comment type="subcellular location">
    <subcellularLocation>
        <location evidence="1">Cell inner membrane</location>
        <topology evidence="1">Multi-pass membrane protein</topology>
    </subcellularLocation>
</comment>
<comment type="caution">
    <text evidence="4">The sequence shown here is derived from an EMBL/GenBank/DDBJ whole genome shotgun (WGS) entry which is preliminary data.</text>
</comment>
<feature type="transmembrane region" description="Helical" evidence="3">
    <location>
        <begin position="350"/>
        <end position="371"/>
    </location>
</feature>
<feature type="transmembrane region" description="Helical" evidence="3">
    <location>
        <begin position="55"/>
        <end position="75"/>
    </location>
</feature>
<dbReference type="InterPro" id="IPR050375">
    <property type="entry name" value="MFS_TsgA-like"/>
</dbReference>
<feature type="transmembrane region" description="Helical" evidence="3">
    <location>
        <begin position="459"/>
        <end position="475"/>
    </location>
</feature>
<feature type="transmembrane region" description="Helical" evidence="3">
    <location>
        <begin position="12"/>
        <end position="35"/>
    </location>
</feature>
<feature type="transmembrane region" description="Helical" evidence="3">
    <location>
        <begin position="487"/>
        <end position="503"/>
    </location>
</feature>
<feature type="transmembrane region" description="Helical" evidence="3">
    <location>
        <begin position="568"/>
        <end position="587"/>
    </location>
</feature>
<protein>
    <recommendedName>
        <fullName evidence="6">MFS transporter</fullName>
    </recommendedName>
</protein>
<name>A0A917J0V4_9BACT</name>
<dbReference type="GO" id="GO:0005886">
    <property type="term" value="C:plasma membrane"/>
    <property type="evidence" value="ECO:0007669"/>
    <property type="project" value="UniProtKB-SubCell"/>
</dbReference>
<keyword evidence="3" id="KW-1133">Transmembrane helix</keyword>
<keyword evidence="2" id="KW-1003">Cell membrane</keyword>
<feature type="transmembrane region" description="Helical" evidence="3">
    <location>
        <begin position="257"/>
        <end position="276"/>
    </location>
</feature>
<dbReference type="EMBL" id="BMIB01000002">
    <property type="protein sequence ID" value="GGH67821.1"/>
    <property type="molecule type" value="Genomic_DNA"/>
</dbReference>